<dbReference type="InterPro" id="IPR035069">
    <property type="entry name" value="TTHA1013/TTHA0281-like"/>
</dbReference>
<dbReference type="RefSeq" id="WP_147496975.1">
    <property type="nucleotide sequence ID" value="NZ_VOAP01000009.1"/>
</dbReference>
<name>A0A562XIR1_CAMHY</name>
<dbReference type="Proteomes" id="UP000321812">
    <property type="component" value="Unassembled WGS sequence"/>
</dbReference>
<accession>A0A562XIR1</accession>
<comment type="caution">
    <text evidence="1">The sequence shown here is derived from an EMBL/GenBank/DDBJ whole genome shotgun (WGS) entry which is preliminary data.</text>
</comment>
<proteinExistence type="predicted"/>
<sequence length="118" mass="13389">MKDLNYYLNLPYTISVKKLDDGDYFAEYLDINLTKNNLIAGWGKDELGAINDLKEAFACYVEGALKDGDFIPEPLVEDKKVRINITLPKSIINAIDAVSPNRSKWISDMAKRTLNLNY</sequence>
<evidence type="ECO:0000313" key="1">
    <source>
        <dbReference type="EMBL" id="TWO21855.1"/>
    </source>
</evidence>
<protein>
    <submittedName>
        <fullName evidence="1">Type II toxin-antitoxin system HicB family antitoxin</fullName>
    </submittedName>
</protein>
<reference evidence="1 2" key="1">
    <citation type="submission" date="2019-07" db="EMBL/GenBank/DDBJ databases">
        <title>Rapid identification of Enteric Bacteria from Whole Genome Sequences (WGS) using Average Nucleotide Identity (ANI).</title>
        <authorList>
            <person name="Lane C."/>
        </authorList>
    </citation>
    <scope>NUCLEOTIDE SEQUENCE [LARGE SCALE GENOMIC DNA]</scope>
    <source>
        <strain evidence="1 2">D2411</strain>
    </source>
</reference>
<dbReference type="Gene3D" id="3.30.160.250">
    <property type="match status" value="1"/>
</dbReference>
<organism evidence="1 2">
    <name type="scientific">Campylobacter hyointestinalis</name>
    <dbReference type="NCBI Taxonomy" id="198"/>
    <lineage>
        <taxon>Bacteria</taxon>
        <taxon>Pseudomonadati</taxon>
        <taxon>Campylobacterota</taxon>
        <taxon>Epsilonproteobacteria</taxon>
        <taxon>Campylobacterales</taxon>
        <taxon>Campylobacteraceae</taxon>
        <taxon>Campylobacter</taxon>
    </lineage>
</organism>
<dbReference type="AlphaFoldDB" id="A0A562XIR1"/>
<dbReference type="EMBL" id="VOAP01000009">
    <property type="protein sequence ID" value="TWO21855.1"/>
    <property type="molecule type" value="Genomic_DNA"/>
</dbReference>
<dbReference type="SUPFAM" id="SSF143100">
    <property type="entry name" value="TTHA1013/TTHA0281-like"/>
    <property type="match status" value="1"/>
</dbReference>
<gene>
    <name evidence="1" type="ORF">YZ82_02395</name>
</gene>
<evidence type="ECO:0000313" key="2">
    <source>
        <dbReference type="Proteomes" id="UP000321812"/>
    </source>
</evidence>